<proteinExistence type="predicted"/>
<feature type="domain" description="Pyrrolo-quinoline quinone repeat" evidence="1">
    <location>
        <begin position="15"/>
        <end position="117"/>
    </location>
</feature>
<feature type="non-terminal residue" evidence="2">
    <location>
        <position position="1"/>
    </location>
</feature>
<name>A0A382PMR0_9ZZZZ</name>
<dbReference type="PANTHER" id="PTHR34512">
    <property type="entry name" value="CELL SURFACE PROTEIN"/>
    <property type="match status" value="1"/>
</dbReference>
<dbReference type="Gene3D" id="2.130.10.10">
    <property type="entry name" value="YVTN repeat-like/Quinoprotein amine dehydrogenase"/>
    <property type="match status" value="1"/>
</dbReference>
<reference evidence="2" key="1">
    <citation type="submission" date="2018-05" db="EMBL/GenBank/DDBJ databases">
        <authorList>
            <person name="Lanie J.A."/>
            <person name="Ng W.-L."/>
            <person name="Kazmierczak K.M."/>
            <person name="Andrzejewski T.M."/>
            <person name="Davidsen T.M."/>
            <person name="Wayne K.J."/>
            <person name="Tettelin H."/>
            <person name="Glass J.I."/>
            <person name="Rusch D."/>
            <person name="Podicherti R."/>
            <person name="Tsui H.-C.T."/>
            <person name="Winkler M.E."/>
        </authorList>
    </citation>
    <scope>NUCLEOTIDE SEQUENCE</scope>
</reference>
<dbReference type="EMBL" id="UINC01108519">
    <property type="protein sequence ID" value="SVC74679.1"/>
    <property type="molecule type" value="Genomic_DNA"/>
</dbReference>
<dbReference type="InterPro" id="IPR011047">
    <property type="entry name" value="Quinoprotein_ADH-like_sf"/>
</dbReference>
<protein>
    <recommendedName>
        <fullName evidence="1">Pyrrolo-quinoline quinone repeat domain-containing protein</fullName>
    </recommendedName>
</protein>
<dbReference type="AlphaFoldDB" id="A0A382PMR0"/>
<accession>A0A382PMR0</accession>
<feature type="domain" description="Pyrrolo-quinoline quinone repeat" evidence="1">
    <location>
        <begin position="131"/>
        <end position="215"/>
    </location>
</feature>
<dbReference type="SUPFAM" id="SSF50998">
    <property type="entry name" value="Quinoprotein alcohol dehydrogenase-like"/>
    <property type="match status" value="1"/>
</dbReference>
<dbReference type="InterPro" id="IPR002372">
    <property type="entry name" value="PQQ_rpt_dom"/>
</dbReference>
<gene>
    <name evidence="2" type="ORF">METZ01_LOCUS327533</name>
</gene>
<dbReference type="InterPro" id="IPR015943">
    <property type="entry name" value="WD40/YVTN_repeat-like_dom_sf"/>
</dbReference>
<dbReference type="PANTHER" id="PTHR34512:SF30">
    <property type="entry name" value="OUTER MEMBRANE PROTEIN ASSEMBLY FACTOR BAMB"/>
    <property type="match status" value="1"/>
</dbReference>
<evidence type="ECO:0000259" key="1">
    <source>
        <dbReference type="Pfam" id="PF13360"/>
    </source>
</evidence>
<organism evidence="2">
    <name type="scientific">marine metagenome</name>
    <dbReference type="NCBI Taxonomy" id="408172"/>
    <lineage>
        <taxon>unclassified sequences</taxon>
        <taxon>metagenomes</taxon>
        <taxon>ecological metagenomes</taxon>
    </lineage>
</organism>
<sequence length="248" mass="27496">KHVIMALMRKSNSWLVAFEKRTGKVAWQVERNYETPIEGDHSYATPIVTTQNGREAILVWGAERFTAHDASNGDILWTCSGFNPQAKKFWVVVSSFVLVDDMAVIPYGRGARLTGIKLNGKGDVTTTNRKWTLEGKGSFVPSPAAHGGKVYLVRDRGEVLCVNPKDGKVEWTGAFPKDRASYYSSPTIADGKIYAAREDGTVFVANFQDGFKLLTENDMGERVIASLVPVNGSLLIRGEKNLFCYRQK</sequence>
<evidence type="ECO:0000313" key="2">
    <source>
        <dbReference type="EMBL" id="SVC74679.1"/>
    </source>
</evidence>
<dbReference type="Pfam" id="PF13360">
    <property type="entry name" value="PQQ_2"/>
    <property type="match status" value="2"/>
</dbReference>